<sequence length="264" mass="29949">MSTEETERTERIRDRGLENGLFRACMDAIRKSHTVGQSLRNAAIAAGLLTDQYCYAEMLGQFYLATATLEKRMDELVANEHETKIDATLVKKVQKLGYTFRSGYERDLQTLLGSSWQETITSWANEPAKRYSKRIQNACDAECAAAAFILHGPLIIGGGAALKPRVEKAFGKDATNVFETVIGAARGGRSRRRREFIKCYDQLLLGVDQDQKNRLFGEIVDAVSEFMDLNNEMMLAVKQSPWWHKYVKITFVVVVAYCIRRYIK</sequence>
<organism evidence="1 2">
    <name type="scientific">Cyclotella atomus</name>
    <dbReference type="NCBI Taxonomy" id="382360"/>
    <lineage>
        <taxon>Eukaryota</taxon>
        <taxon>Sar</taxon>
        <taxon>Stramenopiles</taxon>
        <taxon>Ochrophyta</taxon>
        <taxon>Bacillariophyta</taxon>
        <taxon>Coscinodiscophyceae</taxon>
        <taxon>Thalassiosirophycidae</taxon>
        <taxon>Stephanodiscales</taxon>
        <taxon>Stephanodiscaceae</taxon>
        <taxon>Cyclotella</taxon>
    </lineage>
</organism>
<evidence type="ECO:0000313" key="1">
    <source>
        <dbReference type="EMBL" id="KAL3770613.1"/>
    </source>
</evidence>
<keyword evidence="2" id="KW-1185">Reference proteome</keyword>
<accession>A0ABD3N3C5</accession>
<proteinExistence type="predicted"/>
<dbReference type="EMBL" id="JALLPJ020001306">
    <property type="protein sequence ID" value="KAL3770613.1"/>
    <property type="molecule type" value="Genomic_DNA"/>
</dbReference>
<dbReference type="InterPro" id="IPR016084">
    <property type="entry name" value="Haem_Oase-like_multi-hlx"/>
</dbReference>
<evidence type="ECO:0008006" key="3">
    <source>
        <dbReference type="Google" id="ProtNLM"/>
    </source>
</evidence>
<gene>
    <name evidence="1" type="ORF">ACHAWO_009377</name>
</gene>
<comment type="caution">
    <text evidence="1">The sequence shown here is derived from an EMBL/GenBank/DDBJ whole genome shotgun (WGS) entry which is preliminary data.</text>
</comment>
<dbReference type="Proteomes" id="UP001530400">
    <property type="component" value="Unassembled WGS sequence"/>
</dbReference>
<protein>
    <recommendedName>
        <fullName evidence="3">Heme oxygenase</fullName>
    </recommendedName>
</protein>
<dbReference type="SUPFAM" id="SSF48613">
    <property type="entry name" value="Heme oxygenase-like"/>
    <property type="match status" value="1"/>
</dbReference>
<name>A0ABD3N3C5_9STRA</name>
<dbReference type="AlphaFoldDB" id="A0ABD3N3C5"/>
<evidence type="ECO:0000313" key="2">
    <source>
        <dbReference type="Proteomes" id="UP001530400"/>
    </source>
</evidence>
<reference evidence="1 2" key="1">
    <citation type="submission" date="2024-10" db="EMBL/GenBank/DDBJ databases">
        <title>Updated reference genomes for cyclostephanoid diatoms.</title>
        <authorList>
            <person name="Roberts W.R."/>
            <person name="Alverson A.J."/>
        </authorList>
    </citation>
    <scope>NUCLEOTIDE SEQUENCE [LARGE SCALE GENOMIC DNA]</scope>
    <source>
        <strain evidence="1 2">AJA010-31</strain>
    </source>
</reference>
<dbReference type="Gene3D" id="1.20.910.10">
    <property type="entry name" value="Heme oxygenase-like"/>
    <property type="match status" value="1"/>
</dbReference>